<dbReference type="GO" id="GO:0005509">
    <property type="term" value="F:calcium ion binding"/>
    <property type="evidence" value="ECO:0007669"/>
    <property type="project" value="InterPro"/>
</dbReference>
<sequence length="1191" mass="137849">MHDYEAGSTEDKARFSRVQLVSSRRRPSEEDGAGLSKTVVGSTSATRNSDWMGQHAPKLTRQKSQQERFEEQRPSLPSYSDLSSRKTTLNRGIESIPILADTPRKHSDDPFRDHEMIEDHGNYQVYVNPDSPVLSNGAWVVVQAVDEDSPVALADVIVPCDVICVAQPKRSPARPPSSRPAIVTEVGDTHFLPMFNRNGPGSVQGNQTASNSAANASGHDNVPHMSIEETQKYTFAMILHHTDQVFKILRKRFPSKSNASLRQNLDVEVSRLQQKCVRRLVQAGLGVTLLDNALYDDSTDEEERQASKNICILINPKKEKDLLLHEFKREMDELAIRQGEGLARISEASLDSLKDMCFSPALELQLTHNIIQNALKDYDVDDWTIEMGKQMTVHDVIENCFPLHDRSFNRKFFAEYRKRTFDLNLRKTTAGNSGRWAVEELRLHFGERVAFLFAFMHIYTKHLLPITALCVCYYLCFRCLSGSVWREYMQGLAAIGFGVACFWGPSFLVCWERETRLLTEKWKLDKYKNTVYEKNDENPNFKYRWHKNELTGEMEKVPKARRHYWIQLTMLFYVLLSAIIQCVCLLPFIQWYVYAKNAPRCLKCNTDGTYSCIWFITCFNSKDSTLGTDRWVYILIQGVALGLLIDIIFFEVFNWISEKFVDWENFAKKSDYENRLIHRRFVFVWTNWFFWFLFLAFVYLPFGRQFLDLFKKIGLGKLAPYEWDPALLTLDTLFVTPLVVTQFLNMLLETIVPYLVRKLRGRPVACRKASPFAWCAQRLMRGVQKRGRRNDEQRVKHLTAKRLAGLVNQKTDFNVVVKPVSDDCNAYSAYQIIAESKLPVFDPVLDYLDASIQFSYVIMFTGVWPLLPFPAFFNNILEVRGDAFRLLFAHRRPMPRRDTSIGEWVTVLGYANIIGVTVVMAFIVVYHLGYFQTGCDFTFSDGDMVPFSQVKYSKSTTSNCDNLNERSNWIMIQIVLFVFLEHIGFCLRYLVLQFEKTPYSIRNSGYLRLKQIHELTSTRPANAKQFEYIKHLSELFDKYDTDADGHLREAELIPFLAEWICKHPSELMSYSGIIFRYMDKNKIGRVPFTTCCLMLQHVNHDRFFSCLLGLYDPENGLLNEDILHAEDGLAIHRVMSEVSSVVSERRSSMSRVSFDSTTRPRDSTFFYFNPAIEEMTRQRNDQQHQSPHQKL</sequence>
<dbReference type="InterPro" id="IPR049452">
    <property type="entry name" value="Anoctamin_TM"/>
</dbReference>
<feature type="compositionally biased region" description="Polar residues" evidence="5">
    <location>
        <begin position="39"/>
        <end position="51"/>
    </location>
</feature>
<accession>A0AAV2YTB5</accession>
<feature type="compositionally biased region" description="Basic and acidic residues" evidence="5">
    <location>
        <begin position="64"/>
        <end position="73"/>
    </location>
</feature>
<keyword evidence="3 6" id="KW-1133">Transmembrane helix</keyword>
<reference evidence="8" key="1">
    <citation type="submission" date="2022-11" db="EMBL/GenBank/DDBJ databases">
        <authorList>
            <person name="Morgan W.R."/>
            <person name="Tartar A."/>
        </authorList>
    </citation>
    <scope>NUCLEOTIDE SEQUENCE</scope>
    <source>
        <strain evidence="8">ARSEF 373</strain>
    </source>
</reference>
<dbReference type="GO" id="GO:0005254">
    <property type="term" value="F:chloride channel activity"/>
    <property type="evidence" value="ECO:0007669"/>
    <property type="project" value="TreeGrafter"/>
</dbReference>
<feature type="compositionally biased region" description="Basic and acidic residues" evidence="5">
    <location>
        <begin position="1"/>
        <end position="14"/>
    </location>
</feature>
<dbReference type="PANTHER" id="PTHR12308">
    <property type="entry name" value="ANOCTAMIN"/>
    <property type="match status" value="1"/>
</dbReference>
<dbReference type="PANTHER" id="PTHR12308:SF73">
    <property type="entry name" value="ANOCTAMIN"/>
    <property type="match status" value="1"/>
</dbReference>
<feature type="transmembrane region" description="Helical" evidence="6">
    <location>
        <begin position="733"/>
        <end position="756"/>
    </location>
</feature>
<dbReference type="Pfam" id="PF04547">
    <property type="entry name" value="Anoctamin"/>
    <property type="match status" value="1"/>
</dbReference>
<feature type="domain" description="EF-hand" evidence="7">
    <location>
        <begin position="1027"/>
        <end position="1062"/>
    </location>
</feature>
<gene>
    <name evidence="8" type="ORF">N0F65_009214</name>
</gene>
<feature type="transmembrane region" description="Helical" evidence="6">
    <location>
        <begin position="901"/>
        <end position="928"/>
    </location>
</feature>
<evidence type="ECO:0000256" key="6">
    <source>
        <dbReference type="SAM" id="Phobius"/>
    </source>
</evidence>
<dbReference type="GO" id="GO:0016020">
    <property type="term" value="C:membrane"/>
    <property type="evidence" value="ECO:0007669"/>
    <property type="project" value="UniProtKB-SubCell"/>
</dbReference>
<reference evidence="8" key="2">
    <citation type="journal article" date="2023" name="Microbiol Resour">
        <title>Decontamination and Annotation of the Draft Genome Sequence of the Oomycete Lagenidium giganteum ARSEF 373.</title>
        <authorList>
            <person name="Morgan W.R."/>
            <person name="Tartar A."/>
        </authorList>
    </citation>
    <scope>NUCLEOTIDE SEQUENCE</scope>
    <source>
        <strain evidence="8">ARSEF 373</strain>
    </source>
</reference>
<dbReference type="InterPro" id="IPR007632">
    <property type="entry name" value="Anoctamin"/>
</dbReference>
<dbReference type="InterPro" id="IPR002048">
    <property type="entry name" value="EF_hand_dom"/>
</dbReference>
<evidence type="ECO:0000256" key="5">
    <source>
        <dbReference type="SAM" id="MobiDB-lite"/>
    </source>
</evidence>
<comment type="caution">
    <text evidence="8">The sequence shown here is derived from an EMBL/GenBank/DDBJ whole genome shotgun (WGS) entry which is preliminary data.</text>
</comment>
<proteinExistence type="predicted"/>
<evidence type="ECO:0000256" key="1">
    <source>
        <dbReference type="ARBA" id="ARBA00004141"/>
    </source>
</evidence>
<feature type="compositionally biased region" description="Polar residues" evidence="5">
    <location>
        <begin position="75"/>
        <end position="87"/>
    </location>
</feature>
<name>A0AAV2YTB5_9STRA</name>
<evidence type="ECO:0000313" key="9">
    <source>
        <dbReference type="Proteomes" id="UP001146120"/>
    </source>
</evidence>
<evidence type="ECO:0000259" key="7">
    <source>
        <dbReference type="PROSITE" id="PS50222"/>
    </source>
</evidence>
<evidence type="ECO:0000256" key="3">
    <source>
        <dbReference type="ARBA" id="ARBA00022989"/>
    </source>
</evidence>
<keyword evidence="9" id="KW-1185">Reference proteome</keyword>
<dbReference type="AlphaFoldDB" id="A0AAV2YTB5"/>
<protein>
    <recommendedName>
        <fullName evidence="7">EF-hand domain-containing protein</fullName>
    </recommendedName>
</protein>
<evidence type="ECO:0000256" key="2">
    <source>
        <dbReference type="ARBA" id="ARBA00022692"/>
    </source>
</evidence>
<feature type="compositionally biased region" description="Polar residues" evidence="5">
    <location>
        <begin position="199"/>
        <end position="208"/>
    </location>
</feature>
<keyword evidence="2 6" id="KW-0812">Transmembrane</keyword>
<dbReference type="EMBL" id="DAKRPA010000160">
    <property type="protein sequence ID" value="DAZ96651.1"/>
    <property type="molecule type" value="Genomic_DNA"/>
</dbReference>
<dbReference type="InterPro" id="IPR011992">
    <property type="entry name" value="EF-hand-dom_pair"/>
</dbReference>
<evidence type="ECO:0000313" key="8">
    <source>
        <dbReference type="EMBL" id="DAZ96651.1"/>
    </source>
</evidence>
<comment type="subcellular location">
    <subcellularLocation>
        <location evidence="1">Membrane</location>
        <topology evidence="1">Multi-pass membrane protein</topology>
    </subcellularLocation>
</comment>
<feature type="region of interest" description="Disordered" evidence="5">
    <location>
        <begin position="1"/>
        <end position="87"/>
    </location>
</feature>
<evidence type="ECO:0000256" key="4">
    <source>
        <dbReference type="ARBA" id="ARBA00023136"/>
    </source>
</evidence>
<dbReference type="PROSITE" id="PS50222">
    <property type="entry name" value="EF_HAND_2"/>
    <property type="match status" value="1"/>
</dbReference>
<feature type="transmembrane region" description="Helical" evidence="6">
    <location>
        <begin position="677"/>
        <end position="700"/>
    </location>
</feature>
<keyword evidence="4 6" id="KW-0472">Membrane</keyword>
<dbReference type="Gene3D" id="1.10.238.10">
    <property type="entry name" value="EF-hand"/>
    <property type="match status" value="1"/>
</dbReference>
<feature type="transmembrane region" description="Helical" evidence="6">
    <location>
        <begin position="491"/>
        <end position="511"/>
    </location>
</feature>
<dbReference type="Proteomes" id="UP001146120">
    <property type="component" value="Unassembled WGS sequence"/>
</dbReference>
<organism evidence="8 9">
    <name type="scientific">Lagenidium giganteum</name>
    <dbReference type="NCBI Taxonomy" id="4803"/>
    <lineage>
        <taxon>Eukaryota</taxon>
        <taxon>Sar</taxon>
        <taxon>Stramenopiles</taxon>
        <taxon>Oomycota</taxon>
        <taxon>Peronosporomycetes</taxon>
        <taxon>Pythiales</taxon>
        <taxon>Pythiaceae</taxon>
    </lineage>
</organism>
<feature type="transmembrane region" description="Helical" evidence="6">
    <location>
        <begin position="969"/>
        <end position="992"/>
    </location>
</feature>
<feature type="transmembrane region" description="Helical" evidence="6">
    <location>
        <begin position="631"/>
        <end position="656"/>
    </location>
</feature>
<dbReference type="SUPFAM" id="SSF47473">
    <property type="entry name" value="EF-hand"/>
    <property type="match status" value="1"/>
</dbReference>
<feature type="region of interest" description="Disordered" evidence="5">
    <location>
        <begin position="195"/>
        <end position="222"/>
    </location>
</feature>
<feature type="transmembrane region" description="Helical" evidence="6">
    <location>
        <begin position="564"/>
        <end position="589"/>
    </location>
</feature>